<name>A0ABW5DUJ4_9PROT</name>
<dbReference type="RefSeq" id="WP_379876666.1">
    <property type="nucleotide sequence ID" value="NZ_JBHUIP010000012.1"/>
</dbReference>
<keyword evidence="4" id="KW-1185">Reference proteome</keyword>
<evidence type="ECO:0000256" key="1">
    <source>
        <dbReference type="SAM" id="Coils"/>
    </source>
</evidence>
<keyword evidence="1" id="KW-0175">Coiled coil</keyword>
<protein>
    <recommendedName>
        <fullName evidence="5">Chemotaxis protein</fullName>
    </recommendedName>
</protein>
<dbReference type="Proteomes" id="UP001597295">
    <property type="component" value="Unassembled WGS sequence"/>
</dbReference>
<organism evidence="3 4">
    <name type="scientific">Lacibacterium aquatile</name>
    <dbReference type="NCBI Taxonomy" id="1168082"/>
    <lineage>
        <taxon>Bacteria</taxon>
        <taxon>Pseudomonadati</taxon>
        <taxon>Pseudomonadota</taxon>
        <taxon>Alphaproteobacteria</taxon>
        <taxon>Rhodospirillales</taxon>
        <taxon>Rhodospirillaceae</taxon>
    </lineage>
</organism>
<proteinExistence type="predicted"/>
<evidence type="ECO:0000313" key="3">
    <source>
        <dbReference type="EMBL" id="MFD2263641.1"/>
    </source>
</evidence>
<evidence type="ECO:0008006" key="5">
    <source>
        <dbReference type="Google" id="ProtNLM"/>
    </source>
</evidence>
<evidence type="ECO:0000256" key="2">
    <source>
        <dbReference type="SAM" id="MobiDB-lite"/>
    </source>
</evidence>
<dbReference type="EMBL" id="JBHUIP010000012">
    <property type="protein sequence ID" value="MFD2263641.1"/>
    <property type="molecule type" value="Genomic_DNA"/>
</dbReference>
<feature type="coiled-coil region" evidence="1">
    <location>
        <begin position="62"/>
        <end position="89"/>
    </location>
</feature>
<feature type="compositionally biased region" description="Low complexity" evidence="2">
    <location>
        <begin position="1"/>
        <end position="17"/>
    </location>
</feature>
<comment type="caution">
    <text evidence="3">The sequence shown here is derived from an EMBL/GenBank/DDBJ whole genome shotgun (WGS) entry which is preliminary data.</text>
</comment>
<feature type="region of interest" description="Disordered" evidence="2">
    <location>
        <begin position="1"/>
        <end position="42"/>
    </location>
</feature>
<gene>
    <name evidence="3" type="ORF">ACFSM5_12145</name>
</gene>
<evidence type="ECO:0000313" key="4">
    <source>
        <dbReference type="Proteomes" id="UP001597295"/>
    </source>
</evidence>
<accession>A0ABW5DUJ4</accession>
<reference evidence="4" key="1">
    <citation type="journal article" date="2019" name="Int. J. Syst. Evol. Microbiol.">
        <title>The Global Catalogue of Microorganisms (GCM) 10K type strain sequencing project: providing services to taxonomists for standard genome sequencing and annotation.</title>
        <authorList>
            <consortium name="The Broad Institute Genomics Platform"/>
            <consortium name="The Broad Institute Genome Sequencing Center for Infectious Disease"/>
            <person name="Wu L."/>
            <person name="Ma J."/>
        </authorList>
    </citation>
    <scope>NUCLEOTIDE SEQUENCE [LARGE SCALE GENOMIC DNA]</scope>
    <source>
        <strain evidence="4">CGMCC 1.19062</strain>
    </source>
</reference>
<sequence>MAGISATAASGSTSSSAVPSQDGEASKAKPAGSGGFNRRDIVSLSPQGQASGVMSELAGNGLAAIDSQIAEAGQKLQRLKQAIEVAIASGDAETLEALASKVNQVAAQLGGLLGKITDRGRRIQVQDLLDFAEGLKNSAEAAARGFKAPQAPGGDK</sequence>